<evidence type="ECO:0000313" key="1">
    <source>
        <dbReference type="EMBL" id="KAK4121822.1"/>
    </source>
</evidence>
<dbReference type="Proteomes" id="UP001302602">
    <property type="component" value="Unassembled WGS sequence"/>
</dbReference>
<protein>
    <submittedName>
        <fullName evidence="1">Uncharacterized protein</fullName>
    </submittedName>
</protein>
<dbReference type="RefSeq" id="XP_062645593.1">
    <property type="nucleotide sequence ID" value="XM_062797624.1"/>
</dbReference>
<reference evidence="1" key="1">
    <citation type="journal article" date="2023" name="Mol. Phylogenet. Evol.">
        <title>Genome-scale phylogeny and comparative genomics of the fungal order Sordariales.</title>
        <authorList>
            <person name="Hensen N."/>
            <person name="Bonometti L."/>
            <person name="Westerberg I."/>
            <person name="Brannstrom I.O."/>
            <person name="Guillou S."/>
            <person name="Cros-Aarteil S."/>
            <person name="Calhoun S."/>
            <person name="Haridas S."/>
            <person name="Kuo A."/>
            <person name="Mondo S."/>
            <person name="Pangilinan J."/>
            <person name="Riley R."/>
            <person name="LaButti K."/>
            <person name="Andreopoulos B."/>
            <person name="Lipzen A."/>
            <person name="Chen C."/>
            <person name="Yan M."/>
            <person name="Daum C."/>
            <person name="Ng V."/>
            <person name="Clum A."/>
            <person name="Steindorff A."/>
            <person name="Ohm R.A."/>
            <person name="Martin F."/>
            <person name="Silar P."/>
            <person name="Natvig D.O."/>
            <person name="Lalanne C."/>
            <person name="Gautier V."/>
            <person name="Ament-Velasquez S.L."/>
            <person name="Kruys A."/>
            <person name="Hutchinson M.I."/>
            <person name="Powell A.J."/>
            <person name="Barry K."/>
            <person name="Miller A.N."/>
            <person name="Grigoriev I.V."/>
            <person name="Debuchy R."/>
            <person name="Gladieux P."/>
            <person name="Hiltunen Thoren M."/>
            <person name="Johannesson H."/>
        </authorList>
    </citation>
    <scope>NUCLEOTIDE SEQUENCE</scope>
    <source>
        <strain evidence="1">CBS 731.68</strain>
    </source>
</reference>
<evidence type="ECO:0000313" key="2">
    <source>
        <dbReference type="Proteomes" id="UP001302602"/>
    </source>
</evidence>
<reference evidence="1" key="2">
    <citation type="submission" date="2023-05" db="EMBL/GenBank/DDBJ databases">
        <authorList>
            <consortium name="Lawrence Berkeley National Laboratory"/>
            <person name="Steindorff A."/>
            <person name="Hensen N."/>
            <person name="Bonometti L."/>
            <person name="Westerberg I."/>
            <person name="Brannstrom I.O."/>
            <person name="Guillou S."/>
            <person name="Cros-Aarteil S."/>
            <person name="Calhoun S."/>
            <person name="Haridas S."/>
            <person name="Kuo A."/>
            <person name="Mondo S."/>
            <person name="Pangilinan J."/>
            <person name="Riley R."/>
            <person name="Labutti K."/>
            <person name="Andreopoulos B."/>
            <person name="Lipzen A."/>
            <person name="Chen C."/>
            <person name="Yanf M."/>
            <person name="Daum C."/>
            <person name="Ng V."/>
            <person name="Clum A."/>
            <person name="Ohm R."/>
            <person name="Martin F."/>
            <person name="Silar P."/>
            <person name="Natvig D."/>
            <person name="Lalanne C."/>
            <person name="Gautier V."/>
            <person name="Ament-Velasquez S.L."/>
            <person name="Kruys A."/>
            <person name="Hutchinson M.I."/>
            <person name="Powell A.J."/>
            <person name="Barry K."/>
            <person name="Miller A.N."/>
            <person name="Grigoriev I.V."/>
            <person name="Debuchy R."/>
            <person name="Gladieux P."/>
            <person name="Thoren M.H."/>
            <person name="Johannesson H."/>
        </authorList>
    </citation>
    <scope>NUCLEOTIDE SEQUENCE</scope>
    <source>
        <strain evidence="1">CBS 731.68</strain>
    </source>
</reference>
<sequence length="207" mass="23141">MASHCQTDRGERFGKATCATLFSPDVHTSLDSNSLTDKSDGKLRQTIFDSLLLIPDSDIRRAVSTRAHATGLLDEPRWRRIGRRFSNGVLSSQKPIKARITPQLTTSEVGAVGDSPFNCLFLPGSPSLTFLWSRNQLQFRQSIWQRPTKQPIQNPSPLSAAMDLPQHYLIEYHPPSAQTRHPALLNATNGNSTYYSATSRHIDRTIK</sequence>
<keyword evidence="2" id="KW-1185">Reference proteome</keyword>
<proteinExistence type="predicted"/>
<dbReference type="GeneID" id="87834403"/>
<accession>A0AAN6Z1S4</accession>
<organism evidence="1 2">
    <name type="scientific">Parathielavia appendiculata</name>
    <dbReference type="NCBI Taxonomy" id="2587402"/>
    <lineage>
        <taxon>Eukaryota</taxon>
        <taxon>Fungi</taxon>
        <taxon>Dikarya</taxon>
        <taxon>Ascomycota</taxon>
        <taxon>Pezizomycotina</taxon>
        <taxon>Sordariomycetes</taxon>
        <taxon>Sordariomycetidae</taxon>
        <taxon>Sordariales</taxon>
        <taxon>Chaetomiaceae</taxon>
        <taxon>Parathielavia</taxon>
    </lineage>
</organism>
<gene>
    <name evidence="1" type="ORF">N657DRAFT_98637</name>
</gene>
<dbReference type="EMBL" id="MU853232">
    <property type="protein sequence ID" value="KAK4121822.1"/>
    <property type="molecule type" value="Genomic_DNA"/>
</dbReference>
<dbReference type="AlphaFoldDB" id="A0AAN6Z1S4"/>
<comment type="caution">
    <text evidence="1">The sequence shown here is derived from an EMBL/GenBank/DDBJ whole genome shotgun (WGS) entry which is preliminary data.</text>
</comment>
<name>A0AAN6Z1S4_9PEZI</name>